<dbReference type="Pfam" id="PF08645">
    <property type="entry name" value="PNK3P"/>
    <property type="match status" value="1"/>
</dbReference>
<comment type="cofactor">
    <cofactor evidence="13">
        <name>Zn(2+)</name>
        <dbReference type="ChEBI" id="CHEBI:29105"/>
    </cofactor>
</comment>
<dbReference type="GO" id="GO:0016791">
    <property type="term" value="F:phosphatase activity"/>
    <property type="evidence" value="ECO:0007669"/>
    <property type="project" value="InterPro"/>
</dbReference>
<evidence type="ECO:0000256" key="2">
    <source>
        <dbReference type="ARBA" id="ARBA00004496"/>
    </source>
</evidence>
<keyword evidence="7 9" id="KW-0119">Carbohydrate metabolism</keyword>
<dbReference type="AlphaFoldDB" id="A0A3D8I2L8"/>
<dbReference type="GO" id="GO:0005737">
    <property type="term" value="C:cytoplasm"/>
    <property type="evidence" value="ECO:0007669"/>
    <property type="project" value="UniProtKB-SubCell"/>
</dbReference>
<comment type="cofactor">
    <cofactor evidence="1 13">
        <name>Mg(2+)</name>
        <dbReference type="ChEBI" id="CHEBI:18420"/>
    </cofactor>
</comment>
<feature type="binding site" evidence="13">
    <location>
        <position position="127"/>
    </location>
    <ligand>
        <name>Mg(2+)</name>
        <dbReference type="ChEBI" id="CHEBI:18420"/>
    </ligand>
</feature>
<comment type="caution">
    <text evidence="14">The sequence shown here is derived from an EMBL/GenBank/DDBJ whole genome shotgun (WGS) entry which is preliminary data.</text>
</comment>
<name>A0A3D8I2L8_9HELI</name>
<feature type="binding site" evidence="11">
    <location>
        <begin position="8"/>
        <end position="10"/>
    </location>
    <ligand>
        <name>substrate</name>
    </ligand>
</feature>
<evidence type="ECO:0000256" key="7">
    <source>
        <dbReference type="ARBA" id="ARBA00023277"/>
    </source>
</evidence>
<dbReference type="OrthoDB" id="9814110at2"/>
<evidence type="ECO:0000256" key="11">
    <source>
        <dbReference type="PIRSR" id="PIRSR004682-2"/>
    </source>
</evidence>
<feature type="binding site" evidence="13">
    <location>
        <position position="8"/>
    </location>
    <ligand>
        <name>Mg(2+)</name>
        <dbReference type="ChEBI" id="CHEBI:18420"/>
    </ligand>
</feature>
<feature type="binding site" evidence="11">
    <location>
        <begin position="101"/>
        <end position="102"/>
    </location>
    <ligand>
        <name>substrate</name>
    </ligand>
</feature>
<feature type="binding site" evidence="11">
    <location>
        <begin position="50"/>
        <end position="53"/>
    </location>
    <ligand>
        <name>substrate</name>
    </ligand>
</feature>
<evidence type="ECO:0000256" key="10">
    <source>
        <dbReference type="PIRSR" id="PIRSR004682-1"/>
    </source>
</evidence>
<organism evidence="14 15">
    <name type="scientific">Helicobacter marmotae</name>
    <dbReference type="NCBI Taxonomy" id="152490"/>
    <lineage>
        <taxon>Bacteria</taxon>
        <taxon>Pseudomonadati</taxon>
        <taxon>Campylobacterota</taxon>
        <taxon>Epsilonproteobacteria</taxon>
        <taxon>Campylobacterales</taxon>
        <taxon>Helicobacteraceae</taxon>
        <taxon>Helicobacter</taxon>
    </lineage>
</organism>
<keyword evidence="6 9" id="KW-0378">Hydrolase</keyword>
<evidence type="ECO:0000256" key="3">
    <source>
        <dbReference type="ARBA" id="ARBA00011245"/>
    </source>
</evidence>
<dbReference type="InterPro" id="IPR036412">
    <property type="entry name" value="HAD-like_sf"/>
</dbReference>
<dbReference type="InterPro" id="IPR006549">
    <property type="entry name" value="HAD-SF_hydro_IIIA"/>
</dbReference>
<feature type="binding site" evidence="13">
    <location>
        <position position="10"/>
    </location>
    <ligand>
        <name>Mg(2+)</name>
        <dbReference type="ChEBI" id="CHEBI:18420"/>
    </ligand>
</feature>
<feature type="binding site" evidence="11">
    <location>
        <position position="128"/>
    </location>
    <ligand>
        <name>substrate</name>
    </ligand>
</feature>
<comment type="subunit">
    <text evidence="3">Monomer.</text>
</comment>
<comment type="subcellular location">
    <subcellularLocation>
        <location evidence="2 9">Cytoplasm</location>
    </subcellularLocation>
</comment>
<dbReference type="InterPro" id="IPR013954">
    <property type="entry name" value="PNK3P"/>
</dbReference>
<dbReference type="NCBIfam" id="TIGR01656">
    <property type="entry name" value="Histidinol-ppas"/>
    <property type="match status" value="1"/>
</dbReference>
<evidence type="ECO:0000256" key="4">
    <source>
        <dbReference type="ARBA" id="ARBA00022490"/>
    </source>
</evidence>
<evidence type="ECO:0000256" key="5">
    <source>
        <dbReference type="ARBA" id="ARBA00022723"/>
    </source>
</evidence>
<dbReference type="InterPro" id="IPR023214">
    <property type="entry name" value="HAD_sf"/>
</dbReference>
<dbReference type="CDD" id="cd07503">
    <property type="entry name" value="HAD_HisB-N"/>
    <property type="match status" value="1"/>
</dbReference>
<accession>A0A3D8I2L8</accession>
<feature type="binding site" evidence="13">
    <location>
        <position position="98"/>
    </location>
    <ligand>
        <name>Zn(2+)</name>
        <dbReference type="ChEBI" id="CHEBI:29105"/>
    </ligand>
</feature>
<evidence type="ECO:0000256" key="6">
    <source>
        <dbReference type="ARBA" id="ARBA00022801"/>
    </source>
</evidence>
<keyword evidence="5 13" id="KW-0479">Metal-binding</keyword>
<evidence type="ECO:0000313" key="14">
    <source>
        <dbReference type="EMBL" id="RDU58974.1"/>
    </source>
</evidence>
<keyword evidence="13" id="KW-0862">Zinc</keyword>
<dbReference type="PIRSF" id="PIRSF004682">
    <property type="entry name" value="GmhB"/>
    <property type="match status" value="1"/>
</dbReference>
<feature type="site" description="Contributes to substrate recognition" evidence="12">
    <location>
        <position position="101"/>
    </location>
</feature>
<feature type="binding site" evidence="13">
    <location>
        <position position="128"/>
    </location>
    <ligand>
        <name>Mg(2+)</name>
        <dbReference type="ChEBI" id="CHEBI:18420"/>
    </ligand>
</feature>
<dbReference type="GO" id="GO:0005975">
    <property type="term" value="P:carbohydrate metabolic process"/>
    <property type="evidence" value="ECO:0007669"/>
    <property type="project" value="InterPro"/>
</dbReference>
<sequence>MKKCAFFDRDGVINQDLGYVYKAEDFIFNQGLFELLDTLKKQDYLLLVITNQSGIARGYYTEDELIALHNHMQQCLRNTLGFGFDKIYFCPHLPTQNCQCRKPKIGMILSAMQDFDIDLQNSFFIGDKITDMQCAMAANINGKFLLSTQELEDKSLQNVQKVATLEELHSIIKRNFI</sequence>
<dbReference type="EMBL" id="NXLR01000023">
    <property type="protein sequence ID" value="RDU58974.1"/>
    <property type="molecule type" value="Genomic_DNA"/>
</dbReference>
<dbReference type="PANTHER" id="PTHR42891">
    <property type="entry name" value="D-GLYCERO-BETA-D-MANNO-HEPTOSE-1,7-BISPHOSPHATE 7-PHOSPHATASE"/>
    <property type="match status" value="1"/>
</dbReference>
<feature type="binding site" evidence="13">
    <location>
        <position position="92"/>
    </location>
    <ligand>
        <name>Zn(2+)</name>
        <dbReference type="ChEBI" id="CHEBI:29105"/>
    </ligand>
</feature>
<comment type="similarity">
    <text evidence="9">Belongs to the gmhB family.</text>
</comment>
<dbReference type="NCBIfam" id="TIGR00213">
    <property type="entry name" value="GmhB_yaeD"/>
    <property type="match status" value="1"/>
</dbReference>
<protein>
    <recommendedName>
        <fullName evidence="8 9">D,D-heptose 1,7-bisphosphate phosphatase</fullName>
        <ecNumber evidence="9">3.1.3.-</ecNumber>
    </recommendedName>
</protein>
<feature type="site" description="Stabilizes the phosphoryl group" evidence="12">
    <location>
        <position position="50"/>
    </location>
</feature>
<dbReference type="Proteomes" id="UP000256599">
    <property type="component" value="Unassembled WGS sequence"/>
</dbReference>
<feature type="binding site" evidence="13">
    <location>
        <position position="90"/>
    </location>
    <ligand>
        <name>Zn(2+)</name>
        <dbReference type="ChEBI" id="CHEBI:29105"/>
    </ligand>
</feature>
<dbReference type="Gene3D" id="3.40.50.1000">
    <property type="entry name" value="HAD superfamily/HAD-like"/>
    <property type="match status" value="1"/>
</dbReference>
<reference evidence="14 15" key="1">
    <citation type="submission" date="2018-04" db="EMBL/GenBank/DDBJ databases">
        <title>Novel Campyloabacter and Helicobacter Species and Strains.</title>
        <authorList>
            <person name="Mannion A.J."/>
            <person name="Shen Z."/>
            <person name="Fox J.G."/>
        </authorList>
    </citation>
    <scope>NUCLEOTIDE SEQUENCE [LARGE SCALE GENOMIC DNA]</scope>
    <source>
        <strain evidence="14 15">MIT 98-6070</strain>
    </source>
</reference>
<evidence type="ECO:0000256" key="9">
    <source>
        <dbReference type="PIRNR" id="PIRNR004682"/>
    </source>
</evidence>
<dbReference type="PANTHER" id="PTHR42891:SF1">
    <property type="entry name" value="D-GLYCERO-BETA-D-MANNO-HEPTOSE-1,7-BISPHOSPHATE 7-PHOSPHATASE"/>
    <property type="match status" value="1"/>
</dbReference>
<evidence type="ECO:0000256" key="1">
    <source>
        <dbReference type="ARBA" id="ARBA00001946"/>
    </source>
</evidence>
<dbReference type="GO" id="GO:0046872">
    <property type="term" value="F:metal ion binding"/>
    <property type="evidence" value="ECO:0007669"/>
    <property type="project" value="UniProtKB-KW"/>
</dbReference>
<feature type="active site" description="Proton donor" evidence="10">
    <location>
        <position position="10"/>
    </location>
</feature>
<dbReference type="RefSeq" id="WP_104700420.1">
    <property type="nucleotide sequence ID" value="NZ_FZPP01000030.1"/>
</dbReference>
<feature type="binding site" evidence="11">
    <location>
        <begin position="16"/>
        <end position="19"/>
    </location>
    <ligand>
        <name>substrate</name>
    </ligand>
</feature>
<dbReference type="InterPro" id="IPR004446">
    <property type="entry name" value="Heptose_bisP_phosphatase"/>
</dbReference>
<dbReference type="EC" id="3.1.3.-" evidence="9"/>
<feature type="binding site" evidence="13">
    <location>
        <position position="100"/>
    </location>
    <ligand>
        <name>Zn(2+)</name>
        <dbReference type="ChEBI" id="CHEBI:29105"/>
    </ligand>
</feature>
<keyword evidence="15" id="KW-1185">Reference proteome</keyword>
<proteinExistence type="inferred from homology"/>
<keyword evidence="4 9" id="KW-0963">Cytoplasm</keyword>
<dbReference type="InterPro" id="IPR006543">
    <property type="entry name" value="Histidinol-phos"/>
</dbReference>
<dbReference type="SUPFAM" id="SSF56784">
    <property type="entry name" value="HAD-like"/>
    <property type="match status" value="1"/>
</dbReference>
<evidence type="ECO:0000256" key="8">
    <source>
        <dbReference type="ARBA" id="ARBA00031828"/>
    </source>
</evidence>
<dbReference type="NCBIfam" id="TIGR01662">
    <property type="entry name" value="HAD-SF-IIIA"/>
    <property type="match status" value="1"/>
</dbReference>
<keyword evidence="13" id="KW-0460">Magnesium</keyword>
<evidence type="ECO:0000256" key="13">
    <source>
        <dbReference type="PIRSR" id="PIRSR004682-4"/>
    </source>
</evidence>
<gene>
    <name evidence="14" type="ORF">CQA63_08600</name>
</gene>
<feature type="site" description="Stabilizes the phosphoryl group" evidence="12">
    <location>
        <position position="102"/>
    </location>
</feature>
<evidence type="ECO:0000313" key="15">
    <source>
        <dbReference type="Proteomes" id="UP000256599"/>
    </source>
</evidence>
<evidence type="ECO:0000256" key="12">
    <source>
        <dbReference type="PIRSR" id="PIRSR004682-3"/>
    </source>
</evidence>
<feature type="active site" description="Nucleophile" evidence="10">
    <location>
        <position position="8"/>
    </location>
</feature>